<dbReference type="InterPro" id="IPR013767">
    <property type="entry name" value="PAS_fold"/>
</dbReference>
<evidence type="ECO:0000259" key="12">
    <source>
        <dbReference type="PROSITE" id="PS50112"/>
    </source>
</evidence>
<dbReference type="NCBIfam" id="TIGR00229">
    <property type="entry name" value="sensory_box"/>
    <property type="match status" value="1"/>
</dbReference>
<dbReference type="RefSeq" id="WP_053550975.1">
    <property type="nucleotide sequence ID" value="NZ_CP010802.1"/>
</dbReference>
<evidence type="ECO:0000259" key="10">
    <source>
        <dbReference type="PROSITE" id="PS50042"/>
    </source>
</evidence>
<proteinExistence type="predicted"/>
<keyword evidence="3" id="KW-0597">Phosphoprotein</keyword>
<dbReference type="InterPro" id="IPR005467">
    <property type="entry name" value="His_kinase_dom"/>
</dbReference>
<feature type="domain" description="PAC" evidence="13">
    <location>
        <begin position="277"/>
        <end position="329"/>
    </location>
</feature>
<feature type="transmembrane region" description="Helical" evidence="9">
    <location>
        <begin position="20"/>
        <end position="43"/>
    </location>
</feature>
<dbReference type="Pfam" id="PF02518">
    <property type="entry name" value="HATPase_c"/>
    <property type="match status" value="1"/>
</dbReference>
<protein>
    <recommendedName>
        <fullName evidence="2">histidine kinase</fullName>
        <ecNumber evidence="2">2.7.13.3</ecNumber>
    </recommendedName>
</protein>
<evidence type="ECO:0000256" key="7">
    <source>
        <dbReference type="ARBA" id="ARBA00022840"/>
    </source>
</evidence>
<dbReference type="SUPFAM" id="SSF47384">
    <property type="entry name" value="Homodimeric domain of signal transducing histidine kinase"/>
    <property type="match status" value="1"/>
</dbReference>
<dbReference type="SMART" id="SM00387">
    <property type="entry name" value="HATPase_c"/>
    <property type="match status" value="1"/>
</dbReference>
<evidence type="ECO:0000256" key="4">
    <source>
        <dbReference type="ARBA" id="ARBA00022679"/>
    </source>
</evidence>
<dbReference type="InterPro" id="IPR036097">
    <property type="entry name" value="HisK_dim/P_sf"/>
</dbReference>
<dbReference type="CDD" id="cd00082">
    <property type="entry name" value="HisKA"/>
    <property type="match status" value="1"/>
</dbReference>
<dbReference type="EMBL" id="CP010802">
    <property type="protein sequence ID" value="ALC16924.1"/>
    <property type="molecule type" value="Genomic_DNA"/>
</dbReference>
<keyword evidence="8" id="KW-0902">Two-component regulatory system</keyword>
<dbReference type="PATRIC" id="fig|1603606.3.peg.2332"/>
<name>A0A0M5IL68_9BACT</name>
<feature type="domain" description="Cyclic nucleotide-binding" evidence="10">
    <location>
        <begin position="412"/>
        <end position="451"/>
    </location>
</feature>
<feature type="transmembrane region" description="Helical" evidence="9">
    <location>
        <begin position="129"/>
        <end position="149"/>
    </location>
</feature>
<keyword evidence="6 14" id="KW-0418">Kinase</keyword>
<keyword evidence="4" id="KW-0808">Transferase</keyword>
<accession>A0A0M5IL68</accession>
<feature type="transmembrane region" description="Helical" evidence="9">
    <location>
        <begin position="55"/>
        <end position="74"/>
    </location>
</feature>
<dbReference type="GO" id="GO:0005524">
    <property type="term" value="F:ATP binding"/>
    <property type="evidence" value="ECO:0007669"/>
    <property type="project" value="UniProtKB-KW"/>
</dbReference>
<keyword evidence="9" id="KW-0812">Transmembrane</keyword>
<feature type="transmembrane region" description="Helical" evidence="9">
    <location>
        <begin position="94"/>
        <end position="117"/>
    </location>
</feature>
<dbReference type="CDD" id="cd00130">
    <property type="entry name" value="PAS"/>
    <property type="match status" value="1"/>
</dbReference>
<dbReference type="InterPro" id="IPR003594">
    <property type="entry name" value="HATPase_dom"/>
</dbReference>
<feature type="domain" description="PAS" evidence="12">
    <location>
        <begin position="216"/>
        <end position="256"/>
    </location>
</feature>
<dbReference type="STRING" id="1603606.DSOUD_2159"/>
<dbReference type="GO" id="GO:0000155">
    <property type="term" value="F:phosphorelay sensor kinase activity"/>
    <property type="evidence" value="ECO:0007669"/>
    <property type="project" value="InterPro"/>
</dbReference>
<dbReference type="Proteomes" id="UP000057158">
    <property type="component" value="Chromosome"/>
</dbReference>
<dbReference type="InterPro" id="IPR000595">
    <property type="entry name" value="cNMP-bd_dom"/>
</dbReference>
<dbReference type="EC" id="2.7.13.3" evidence="2"/>
<dbReference type="InterPro" id="IPR036890">
    <property type="entry name" value="HATPase_C_sf"/>
</dbReference>
<dbReference type="Pfam" id="PF00989">
    <property type="entry name" value="PAS"/>
    <property type="match status" value="1"/>
</dbReference>
<dbReference type="InterPro" id="IPR000014">
    <property type="entry name" value="PAS"/>
</dbReference>
<evidence type="ECO:0000313" key="14">
    <source>
        <dbReference type="EMBL" id="ALC16924.1"/>
    </source>
</evidence>
<dbReference type="InterPro" id="IPR003661">
    <property type="entry name" value="HisK_dim/P_dom"/>
</dbReference>
<evidence type="ECO:0000256" key="9">
    <source>
        <dbReference type="SAM" id="Phobius"/>
    </source>
</evidence>
<dbReference type="InterPro" id="IPR035965">
    <property type="entry name" value="PAS-like_dom_sf"/>
</dbReference>
<dbReference type="Gene3D" id="1.10.287.130">
    <property type="match status" value="1"/>
</dbReference>
<sequence length="549" mass="60119">MIGNTEEGRGGSAPSLRQLTWFLAIRVLVLVLFLGGSILLRFADGSEMAGSPLPYLYALVGISILQTLGSALWLPRIVLFRRFVQLQVVWDLLFSVSLIYVTGGIGSLFSFLFLLVIISASFFLSRHEIYFVASAAAILYGSLLDLQYYGYLPLLEGLVFPKQVDGQTYFFAVFINVTAFFLTAFLGGTLSERLKRSVQAFEKKAIDYEELGNLNRTILANISSGLMIVNSQGRIRSFNVAASKLTGLSLEEVYDRDVRALFPGFAAFDNGSLQVVKRGEGEFVDPSGRSLLLGYSSTLVRDPDEQPSALLITFQDLTAFKEMQEQLQRSDRLAAVGRLASGMAHEIRNPLASISGSVQLLMETGAVDKAGLRLMGIVVREVDRLNGLLTDFLVYAKPSPPRFEAVDLSALFDELAEMVTVDPRFAAVKIRREYSPGVVVSVDRKQFRQALWDLVINGAEAMPEGGTLTLGVSRDGSRIYVEDTGRGIPEGIKERIFEPFFTTKDFGTGLGLASVLTIVEAHGGRIEAETGRNGGALFTIYLASDETGR</sequence>
<dbReference type="AlphaFoldDB" id="A0A0M5IL68"/>
<dbReference type="Pfam" id="PF00512">
    <property type="entry name" value="HisKA"/>
    <property type="match status" value="1"/>
</dbReference>
<evidence type="ECO:0000256" key="5">
    <source>
        <dbReference type="ARBA" id="ARBA00022741"/>
    </source>
</evidence>
<evidence type="ECO:0000256" key="6">
    <source>
        <dbReference type="ARBA" id="ARBA00022777"/>
    </source>
</evidence>
<evidence type="ECO:0000256" key="1">
    <source>
        <dbReference type="ARBA" id="ARBA00000085"/>
    </source>
</evidence>
<keyword evidence="5" id="KW-0547">Nucleotide-binding</keyword>
<dbReference type="PANTHER" id="PTHR43065:SF10">
    <property type="entry name" value="PEROXIDE STRESS-ACTIVATED HISTIDINE KINASE MAK3"/>
    <property type="match status" value="1"/>
</dbReference>
<dbReference type="SUPFAM" id="SSF55874">
    <property type="entry name" value="ATPase domain of HSP90 chaperone/DNA topoisomerase II/histidine kinase"/>
    <property type="match status" value="1"/>
</dbReference>
<dbReference type="InterPro" id="IPR000700">
    <property type="entry name" value="PAS-assoc_C"/>
</dbReference>
<keyword evidence="9" id="KW-0472">Membrane</keyword>
<evidence type="ECO:0000256" key="3">
    <source>
        <dbReference type="ARBA" id="ARBA00022553"/>
    </source>
</evidence>
<dbReference type="SMART" id="SM00091">
    <property type="entry name" value="PAS"/>
    <property type="match status" value="1"/>
</dbReference>
<evidence type="ECO:0000259" key="13">
    <source>
        <dbReference type="PROSITE" id="PS50113"/>
    </source>
</evidence>
<dbReference type="SMART" id="SM00388">
    <property type="entry name" value="HisKA"/>
    <property type="match status" value="1"/>
</dbReference>
<dbReference type="PROSITE" id="PS50112">
    <property type="entry name" value="PAS"/>
    <property type="match status" value="1"/>
</dbReference>
<dbReference type="OrthoDB" id="9773941at2"/>
<dbReference type="PANTHER" id="PTHR43065">
    <property type="entry name" value="SENSOR HISTIDINE KINASE"/>
    <property type="match status" value="1"/>
</dbReference>
<dbReference type="PROSITE" id="PS50109">
    <property type="entry name" value="HIS_KIN"/>
    <property type="match status" value="1"/>
</dbReference>
<organism evidence="14 15">
    <name type="scientific">Desulfuromonas soudanensis</name>
    <dbReference type="NCBI Taxonomy" id="1603606"/>
    <lineage>
        <taxon>Bacteria</taxon>
        <taxon>Pseudomonadati</taxon>
        <taxon>Thermodesulfobacteriota</taxon>
        <taxon>Desulfuromonadia</taxon>
        <taxon>Desulfuromonadales</taxon>
        <taxon>Desulfuromonadaceae</taxon>
        <taxon>Desulfuromonas</taxon>
    </lineage>
</organism>
<dbReference type="InterPro" id="IPR004358">
    <property type="entry name" value="Sig_transdc_His_kin-like_C"/>
</dbReference>
<dbReference type="Pfam" id="PF25323">
    <property type="entry name" value="6TM_PilS"/>
    <property type="match status" value="1"/>
</dbReference>
<keyword evidence="15" id="KW-1185">Reference proteome</keyword>
<dbReference type="PROSITE" id="PS50042">
    <property type="entry name" value="CNMP_BINDING_3"/>
    <property type="match status" value="1"/>
</dbReference>
<feature type="transmembrane region" description="Helical" evidence="9">
    <location>
        <begin position="169"/>
        <end position="190"/>
    </location>
</feature>
<evidence type="ECO:0000256" key="8">
    <source>
        <dbReference type="ARBA" id="ARBA00023012"/>
    </source>
</evidence>
<evidence type="ECO:0000259" key="11">
    <source>
        <dbReference type="PROSITE" id="PS50109"/>
    </source>
</evidence>
<comment type="catalytic activity">
    <reaction evidence="1">
        <text>ATP + protein L-histidine = ADP + protein N-phospho-L-histidine.</text>
        <dbReference type="EC" id="2.7.13.3"/>
    </reaction>
</comment>
<keyword evidence="7" id="KW-0067">ATP-binding</keyword>
<dbReference type="Gene3D" id="3.30.450.20">
    <property type="entry name" value="PAS domain"/>
    <property type="match status" value="1"/>
</dbReference>
<evidence type="ECO:0000313" key="15">
    <source>
        <dbReference type="Proteomes" id="UP000057158"/>
    </source>
</evidence>
<keyword evidence="9" id="KW-1133">Transmembrane helix</keyword>
<gene>
    <name evidence="14" type="primary">pilS</name>
    <name evidence="14" type="ORF">DSOUD_2159</name>
</gene>
<dbReference type="PRINTS" id="PR00344">
    <property type="entry name" value="BCTRLSENSOR"/>
</dbReference>
<dbReference type="GO" id="GO:0006355">
    <property type="term" value="P:regulation of DNA-templated transcription"/>
    <property type="evidence" value="ECO:0007669"/>
    <property type="project" value="InterPro"/>
</dbReference>
<dbReference type="PROSITE" id="PS50113">
    <property type="entry name" value="PAC"/>
    <property type="match status" value="1"/>
</dbReference>
<evidence type="ECO:0000256" key="2">
    <source>
        <dbReference type="ARBA" id="ARBA00012438"/>
    </source>
</evidence>
<reference evidence="14 15" key="1">
    <citation type="submission" date="2015-07" db="EMBL/GenBank/DDBJ databases">
        <title>Isolation and Genomic Characterization of a Novel Halophilic Metal-Reducing Deltaproteobacterium from the Deep Subsurface.</title>
        <authorList>
            <person name="Badalamenti J.P."/>
            <person name="Summers Z.M."/>
            <person name="Gralnick J.A."/>
            <person name="Bond D.R."/>
        </authorList>
    </citation>
    <scope>NUCLEOTIDE SEQUENCE [LARGE SCALE GENOMIC DNA]</scope>
    <source>
        <strain evidence="14 15">WTL</strain>
    </source>
</reference>
<dbReference type="KEGG" id="des:DSOUD_2159"/>
<dbReference type="Gene3D" id="3.30.565.10">
    <property type="entry name" value="Histidine kinase-like ATPase, C-terminal domain"/>
    <property type="match status" value="1"/>
</dbReference>
<dbReference type="SUPFAM" id="SSF55785">
    <property type="entry name" value="PYP-like sensor domain (PAS domain)"/>
    <property type="match status" value="1"/>
</dbReference>
<feature type="domain" description="Histidine kinase" evidence="11">
    <location>
        <begin position="342"/>
        <end position="546"/>
    </location>
</feature>